<evidence type="ECO:0008006" key="5">
    <source>
        <dbReference type="Google" id="ProtNLM"/>
    </source>
</evidence>
<feature type="region of interest" description="Disordered" evidence="1">
    <location>
        <begin position="30"/>
        <end position="98"/>
    </location>
</feature>
<dbReference type="RefSeq" id="XP_067920270.1">
    <property type="nucleotide sequence ID" value="XM_068067753.1"/>
</dbReference>
<dbReference type="Proteomes" id="UP000221165">
    <property type="component" value="Unassembled WGS sequence"/>
</dbReference>
<dbReference type="GeneID" id="94430964"/>
<feature type="compositionally biased region" description="Acidic residues" evidence="1">
    <location>
        <begin position="46"/>
        <end position="61"/>
    </location>
</feature>
<feature type="compositionally biased region" description="Acidic residues" evidence="1">
    <location>
        <begin position="75"/>
        <end position="93"/>
    </location>
</feature>
<dbReference type="AlphaFoldDB" id="A0A2C6KQ11"/>
<evidence type="ECO:0000256" key="2">
    <source>
        <dbReference type="SAM" id="SignalP"/>
    </source>
</evidence>
<sequence length="141" mass="15683">MPLVGRVLSFKLALLIFCISLGYLVSASEAADPEPDSAPDTLVQDELSEETVGSEDFEEELDFVKPDESVLQSEEHEDGSSSEEESYEGDDLPEIASLESSRRRMQAFGYGGFYGYGMMFPGYMPYGGYMGGYMRPWSSYM</sequence>
<feature type="non-terminal residue" evidence="3">
    <location>
        <position position="141"/>
    </location>
</feature>
<feature type="chain" id="PRO_5013333469" description="Transmembrane protein" evidence="2">
    <location>
        <begin position="31"/>
        <end position="141"/>
    </location>
</feature>
<name>A0A2C6KQ11_9APIC</name>
<keyword evidence="2" id="KW-0732">Signal</keyword>
<gene>
    <name evidence="3" type="ORF">CSUI_007608</name>
</gene>
<evidence type="ECO:0000313" key="3">
    <source>
        <dbReference type="EMBL" id="PHJ18564.1"/>
    </source>
</evidence>
<keyword evidence="4" id="KW-1185">Reference proteome</keyword>
<dbReference type="EMBL" id="MIGC01004062">
    <property type="protein sequence ID" value="PHJ18564.1"/>
    <property type="molecule type" value="Genomic_DNA"/>
</dbReference>
<proteinExistence type="predicted"/>
<dbReference type="VEuPathDB" id="ToxoDB:CSUI_007608"/>
<organism evidence="3 4">
    <name type="scientific">Cystoisospora suis</name>
    <dbReference type="NCBI Taxonomy" id="483139"/>
    <lineage>
        <taxon>Eukaryota</taxon>
        <taxon>Sar</taxon>
        <taxon>Alveolata</taxon>
        <taxon>Apicomplexa</taxon>
        <taxon>Conoidasida</taxon>
        <taxon>Coccidia</taxon>
        <taxon>Eucoccidiorida</taxon>
        <taxon>Eimeriorina</taxon>
        <taxon>Sarcocystidae</taxon>
        <taxon>Cystoisospora</taxon>
    </lineage>
</organism>
<comment type="caution">
    <text evidence="3">The sequence shown here is derived from an EMBL/GenBank/DDBJ whole genome shotgun (WGS) entry which is preliminary data.</text>
</comment>
<reference evidence="3 4" key="1">
    <citation type="journal article" date="2017" name="Int. J. Parasitol.">
        <title>The genome of the protozoan parasite Cystoisospora suis and a reverse vaccinology approach to identify vaccine candidates.</title>
        <authorList>
            <person name="Palmieri N."/>
            <person name="Shrestha A."/>
            <person name="Ruttkowski B."/>
            <person name="Beck T."/>
            <person name="Vogl C."/>
            <person name="Tomley F."/>
            <person name="Blake D.P."/>
            <person name="Joachim A."/>
        </authorList>
    </citation>
    <scope>NUCLEOTIDE SEQUENCE [LARGE SCALE GENOMIC DNA]</scope>
    <source>
        <strain evidence="3 4">Wien I</strain>
    </source>
</reference>
<feature type="signal peptide" evidence="2">
    <location>
        <begin position="1"/>
        <end position="30"/>
    </location>
</feature>
<evidence type="ECO:0000313" key="4">
    <source>
        <dbReference type="Proteomes" id="UP000221165"/>
    </source>
</evidence>
<evidence type="ECO:0000256" key="1">
    <source>
        <dbReference type="SAM" id="MobiDB-lite"/>
    </source>
</evidence>
<protein>
    <recommendedName>
        <fullName evidence="5">Transmembrane protein</fullName>
    </recommendedName>
</protein>
<accession>A0A2C6KQ11</accession>